<dbReference type="Pfam" id="PF00266">
    <property type="entry name" value="Aminotran_5"/>
    <property type="match status" value="1"/>
</dbReference>
<evidence type="ECO:0000256" key="4">
    <source>
        <dbReference type="ARBA" id="ARBA00022679"/>
    </source>
</evidence>
<comment type="cofactor">
    <cofactor evidence="1">
        <name>pyridoxal 5'-phosphate</name>
        <dbReference type="ChEBI" id="CHEBI:597326"/>
    </cofactor>
</comment>
<gene>
    <name evidence="8" type="ORF">ACFP5Y_04770</name>
</gene>
<keyword evidence="4" id="KW-0808">Transferase</keyword>
<dbReference type="InterPro" id="IPR015422">
    <property type="entry name" value="PyrdxlP-dep_Trfase_small"/>
</dbReference>
<feature type="domain" description="Aminotransferase class V" evidence="7">
    <location>
        <begin position="25"/>
        <end position="396"/>
    </location>
</feature>
<dbReference type="InterPro" id="IPR015424">
    <property type="entry name" value="PyrdxlP-dep_Trfase"/>
</dbReference>
<dbReference type="Gene3D" id="3.90.1150.10">
    <property type="entry name" value="Aspartate Aminotransferase, domain 1"/>
    <property type="match status" value="1"/>
</dbReference>
<keyword evidence="9" id="KW-1185">Reference proteome</keyword>
<dbReference type="Proteomes" id="UP001596282">
    <property type="component" value="Unassembled WGS sequence"/>
</dbReference>
<keyword evidence="5" id="KW-0663">Pyridoxal phosphate</keyword>
<dbReference type="GO" id="GO:0008483">
    <property type="term" value="F:transaminase activity"/>
    <property type="evidence" value="ECO:0007669"/>
    <property type="project" value="UniProtKB-KW"/>
</dbReference>
<accession>A0ABW1RYH5</accession>
<evidence type="ECO:0000256" key="5">
    <source>
        <dbReference type="ARBA" id="ARBA00022898"/>
    </source>
</evidence>
<organism evidence="8 9">
    <name type="scientific">Lactiplantibacillus daowaiensis</name>
    <dbReference type="NCBI Taxonomy" id="2559918"/>
    <lineage>
        <taxon>Bacteria</taxon>
        <taxon>Bacillati</taxon>
        <taxon>Bacillota</taxon>
        <taxon>Bacilli</taxon>
        <taxon>Lactobacillales</taxon>
        <taxon>Lactobacillaceae</taxon>
        <taxon>Lactiplantibacillus</taxon>
    </lineage>
</organism>
<sequence length="409" mass="44411">MGKPTNPYRADFPILTTEVNGEPLTYLDSAATSQKPQAVIDAITHYYTTSNANVHRGVYTLAAQATDQYEAVRDQVAAFIHAKKREEVFFTRSTTESLNWVVQTYGNQNIHAGDEIVLTVMEHHSNLVPWQQLAHRKQAKLRYIQLTSDGQLDLADAKRLITDKTKLVAVVQTSNVLGVTNPVQQLAALAHQHGAIIVVDGAQAVAHQPVDVQALDADFYAFSGHKMLGPTGIGILYGKYSLLAQLTPAQFGGEMIDNVDWQTTTFAAIPQRFEAGTPNISGVIGLGAAITYLQQVGWPAIQAQEQQLTKHLLTGLTALNGVSIYGPLDPALHGPVVAFNLNGVHPHDVATGLDMAGVEVRAGHHCAQPLMQYLQVSATVRASVMFYNTTAEVDRLLAALTEVKEFFQG</sequence>
<evidence type="ECO:0000313" key="8">
    <source>
        <dbReference type="EMBL" id="MFC6180532.1"/>
    </source>
</evidence>
<comment type="similarity">
    <text evidence="2">Belongs to the class-V pyridoxal-phosphate-dependent aminotransferase family. Csd subfamily.</text>
</comment>
<evidence type="ECO:0000256" key="1">
    <source>
        <dbReference type="ARBA" id="ARBA00001933"/>
    </source>
</evidence>
<reference evidence="9" key="1">
    <citation type="journal article" date="2019" name="Int. J. Syst. Evol. Microbiol.">
        <title>The Global Catalogue of Microorganisms (GCM) 10K type strain sequencing project: providing services to taxonomists for standard genome sequencing and annotation.</title>
        <authorList>
            <consortium name="The Broad Institute Genomics Platform"/>
            <consortium name="The Broad Institute Genome Sequencing Center for Infectious Disease"/>
            <person name="Wu L."/>
            <person name="Ma J."/>
        </authorList>
    </citation>
    <scope>NUCLEOTIDE SEQUENCE [LARGE SCALE GENOMIC DNA]</scope>
    <source>
        <strain evidence="9">CCM 8933</strain>
    </source>
</reference>
<evidence type="ECO:0000313" key="9">
    <source>
        <dbReference type="Proteomes" id="UP001596282"/>
    </source>
</evidence>
<dbReference type="PANTHER" id="PTHR43586:SF8">
    <property type="entry name" value="CYSTEINE DESULFURASE 1, CHLOROPLASTIC"/>
    <property type="match status" value="1"/>
</dbReference>
<dbReference type="InterPro" id="IPR000192">
    <property type="entry name" value="Aminotrans_V_dom"/>
</dbReference>
<comment type="catalytic activity">
    <reaction evidence="6">
        <text>(sulfur carrier)-H + L-cysteine = (sulfur carrier)-SH + L-alanine</text>
        <dbReference type="Rhea" id="RHEA:43892"/>
        <dbReference type="Rhea" id="RHEA-COMP:14737"/>
        <dbReference type="Rhea" id="RHEA-COMP:14739"/>
        <dbReference type="ChEBI" id="CHEBI:29917"/>
        <dbReference type="ChEBI" id="CHEBI:35235"/>
        <dbReference type="ChEBI" id="CHEBI:57972"/>
        <dbReference type="ChEBI" id="CHEBI:64428"/>
        <dbReference type="EC" id="2.8.1.7"/>
    </reaction>
</comment>
<dbReference type="NCBIfam" id="TIGR01979">
    <property type="entry name" value="sufS"/>
    <property type="match status" value="1"/>
</dbReference>
<dbReference type="PANTHER" id="PTHR43586">
    <property type="entry name" value="CYSTEINE DESULFURASE"/>
    <property type="match status" value="1"/>
</dbReference>
<evidence type="ECO:0000256" key="2">
    <source>
        <dbReference type="ARBA" id="ARBA00010447"/>
    </source>
</evidence>
<keyword evidence="8" id="KW-0032">Aminotransferase</keyword>
<protein>
    <recommendedName>
        <fullName evidence="3">cysteine desulfurase</fullName>
        <ecNumber evidence="3">2.8.1.7</ecNumber>
    </recommendedName>
</protein>
<dbReference type="SUPFAM" id="SSF53383">
    <property type="entry name" value="PLP-dependent transferases"/>
    <property type="match status" value="1"/>
</dbReference>
<evidence type="ECO:0000256" key="3">
    <source>
        <dbReference type="ARBA" id="ARBA00012239"/>
    </source>
</evidence>
<dbReference type="EMBL" id="JBHSSC010000012">
    <property type="protein sequence ID" value="MFC6180532.1"/>
    <property type="molecule type" value="Genomic_DNA"/>
</dbReference>
<dbReference type="InterPro" id="IPR016454">
    <property type="entry name" value="Cysteine_dSase"/>
</dbReference>
<proteinExistence type="inferred from homology"/>
<evidence type="ECO:0000256" key="6">
    <source>
        <dbReference type="ARBA" id="ARBA00050776"/>
    </source>
</evidence>
<dbReference type="CDD" id="cd06453">
    <property type="entry name" value="SufS_like"/>
    <property type="match status" value="1"/>
</dbReference>
<dbReference type="RefSeq" id="WP_137629424.1">
    <property type="nucleotide sequence ID" value="NZ_BJDJ01000022.1"/>
</dbReference>
<comment type="caution">
    <text evidence="8">The sequence shown here is derived from an EMBL/GenBank/DDBJ whole genome shotgun (WGS) entry which is preliminary data.</text>
</comment>
<dbReference type="InterPro" id="IPR010970">
    <property type="entry name" value="Cys_dSase_SufS"/>
</dbReference>
<dbReference type="Gene3D" id="3.40.640.10">
    <property type="entry name" value="Type I PLP-dependent aspartate aminotransferase-like (Major domain)"/>
    <property type="match status" value="1"/>
</dbReference>
<dbReference type="PIRSF" id="PIRSF005572">
    <property type="entry name" value="NifS"/>
    <property type="match status" value="1"/>
</dbReference>
<dbReference type="EC" id="2.8.1.7" evidence="3"/>
<dbReference type="InterPro" id="IPR015421">
    <property type="entry name" value="PyrdxlP-dep_Trfase_major"/>
</dbReference>
<evidence type="ECO:0000259" key="7">
    <source>
        <dbReference type="Pfam" id="PF00266"/>
    </source>
</evidence>
<name>A0ABW1RYH5_9LACO</name>